<keyword evidence="2" id="KW-1185">Reference proteome</keyword>
<reference evidence="1 2" key="1">
    <citation type="submission" date="2024-10" db="EMBL/GenBank/DDBJ databases">
        <title>The Natural Products Discovery Center: Release of the First 8490 Sequenced Strains for Exploring Actinobacteria Biosynthetic Diversity.</title>
        <authorList>
            <person name="Kalkreuter E."/>
            <person name="Kautsar S.A."/>
            <person name="Yang D."/>
            <person name="Bader C.D."/>
            <person name="Teijaro C.N."/>
            <person name="Fluegel L."/>
            <person name="Davis C.M."/>
            <person name="Simpson J.R."/>
            <person name="Lauterbach L."/>
            <person name="Steele A.D."/>
            <person name="Gui C."/>
            <person name="Meng S."/>
            <person name="Li G."/>
            <person name="Viehrig K."/>
            <person name="Ye F."/>
            <person name="Su P."/>
            <person name="Kiefer A.F."/>
            <person name="Nichols A."/>
            <person name="Cepeda A.J."/>
            <person name="Yan W."/>
            <person name="Fan B."/>
            <person name="Jiang Y."/>
            <person name="Adhikari A."/>
            <person name="Zheng C.-J."/>
            <person name="Schuster L."/>
            <person name="Cowan T.M."/>
            <person name="Smanski M.J."/>
            <person name="Chevrette M.G."/>
            <person name="De Carvalho L.P.S."/>
            <person name="Shen B."/>
        </authorList>
    </citation>
    <scope>NUCLEOTIDE SEQUENCE [LARGE SCALE GENOMIC DNA]</scope>
    <source>
        <strain evidence="1 2">NPDC012605</strain>
    </source>
</reference>
<proteinExistence type="predicted"/>
<organism evidence="1 2">
    <name type="scientific">Streptomyces flavochromogenes</name>
    <dbReference type="NCBI Taxonomy" id="68199"/>
    <lineage>
        <taxon>Bacteria</taxon>
        <taxon>Bacillati</taxon>
        <taxon>Actinomycetota</taxon>
        <taxon>Actinomycetes</taxon>
        <taxon>Kitasatosporales</taxon>
        <taxon>Streptomycetaceae</taxon>
        <taxon>Streptomyces</taxon>
    </lineage>
</organism>
<dbReference type="SUPFAM" id="SSF55961">
    <property type="entry name" value="Bet v1-like"/>
    <property type="match status" value="1"/>
</dbReference>
<comment type="caution">
    <text evidence="1">The sequence shown here is derived from an EMBL/GenBank/DDBJ whole genome shotgun (WGS) entry which is preliminary data.</text>
</comment>
<sequence>MSVLPFVDEHGVVVDAGVEELWTRLVVKVGRSLSTGGGARYARVVGAVPRESGGVRPLGVGSEFPGFRVVRFVPGRELALEGRHRFSSYSLVFRVEELSDGRCRLRAETRAVFPGAAGRVYRALVIGSGGHAFAMRRMLAGYRHP</sequence>
<dbReference type="RefSeq" id="WP_030315569.1">
    <property type="nucleotide sequence ID" value="NZ_JBIBDZ010000008.1"/>
</dbReference>
<evidence type="ECO:0008006" key="3">
    <source>
        <dbReference type="Google" id="ProtNLM"/>
    </source>
</evidence>
<dbReference type="Proteomes" id="UP001602370">
    <property type="component" value="Unassembled WGS sequence"/>
</dbReference>
<name>A0ABW6XWM8_9ACTN</name>
<gene>
    <name evidence="1" type="ORF">ACFY8C_25745</name>
</gene>
<evidence type="ECO:0000313" key="1">
    <source>
        <dbReference type="EMBL" id="MFF5921726.1"/>
    </source>
</evidence>
<dbReference type="EMBL" id="JBIBDZ010000008">
    <property type="protein sequence ID" value="MFF5921726.1"/>
    <property type="molecule type" value="Genomic_DNA"/>
</dbReference>
<protein>
    <recommendedName>
        <fullName evidence="3">DUF2867 domain-containing protein</fullName>
    </recommendedName>
</protein>
<evidence type="ECO:0000313" key="2">
    <source>
        <dbReference type="Proteomes" id="UP001602370"/>
    </source>
</evidence>
<accession>A0ABW6XWM8</accession>